<keyword evidence="5" id="KW-0472">Membrane</keyword>
<name>A0A8C8HK26_ONCTS</name>
<comment type="subcellular location">
    <subcellularLocation>
        <location evidence="1">Cell membrane</location>
    </subcellularLocation>
</comment>
<dbReference type="GeneTree" id="ENSGT00990000204585"/>
<evidence type="ECO:0000256" key="2">
    <source>
        <dbReference type="ARBA" id="ARBA00022475"/>
    </source>
</evidence>
<evidence type="ECO:0000259" key="8">
    <source>
        <dbReference type="SMART" id="SM00409"/>
    </source>
</evidence>
<dbReference type="GO" id="GO:0009617">
    <property type="term" value="P:response to bacterium"/>
    <property type="evidence" value="ECO:0007669"/>
    <property type="project" value="TreeGrafter"/>
</dbReference>
<dbReference type="SMART" id="SM00409">
    <property type="entry name" value="IG"/>
    <property type="match status" value="1"/>
</dbReference>
<reference evidence="9" key="1">
    <citation type="submission" date="2025-08" db="UniProtKB">
        <authorList>
            <consortium name="Ensembl"/>
        </authorList>
    </citation>
    <scope>IDENTIFICATION</scope>
</reference>
<dbReference type="InterPro" id="IPR003599">
    <property type="entry name" value="Ig_sub"/>
</dbReference>
<dbReference type="InterPro" id="IPR036179">
    <property type="entry name" value="Ig-like_dom_sf"/>
</dbReference>
<dbReference type="InterPro" id="IPR013106">
    <property type="entry name" value="Ig_V-set"/>
</dbReference>
<evidence type="ECO:0000256" key="3">
    <source>
        <dbReference type="ARBA" id="ARBA00022729"/>
    </source>
</evidence>
<evidence type="ECO:0000256" key="4">
    <source>
        <dbReference type="ARBA" id="ARBA00022859"/>
    </source>
</evidence>
<dbReference type="Gene3D" id="2.60.40.10">
    <property type="entry name" value="Immunoglobulins"/>
    <property type="match status" value="1"/>
</dbReference>
<keyword evidence="2" id="KW-1003">Cell membrane</keyword>
<feature type="domain" description="Immunoglobulin" evidence="8">
    <location>
        <begin position="21"/>
        <end position="121"/>
    </location>
</feature>
<dbReference type="GO" id="GO:0005886">
    <property type="term" value="C:plasma membrane"/>
    <property type="evidence" value="ECO:0007669"/>
    <property type="project" value="UniProtKB-SubCell"/>
</dbReference>
<evidence type="ECO:0000256" key="5">
    <source>
        <dbReference type="ARBA" id="ARBA00023136"/>
    </source>
</evidence>
<evidence type="ECO:0000256" key="6">
    <source>
        <dbReference type="ARBA" id="ARBA00023157"/>
    </source>
</evidence>
<organism evidence="9 10">
    <name type="scientific">Oncorhynchus tshawytscha</name>
    <name type="common">Chinook salmon</name>
    <name type="synonym">Salmo tshawytscha</name>
    <dbReference type="NCBI Taxonomy" id="74940"/>
    <lineage>
        <taxon>Eukaryota</taxon>
        <taxon>Metazoa</taxon>
        <taxon>Chordata</taxon>
        <taxon>Craniata</taxon>
        <taxon>Vertebrata</taxon>
        <taxon>Euteleostomi</taxon>
        <taxon>Actinopterygii</taxon>
        <taxon>Neopterygii</taxon>
        <taxon>Teleostei</taxon>
        <taxon>Protacanthopterygii</taxon>
        <taxon>Salmoniformes</taxon>
        <taxon>Salmonidae</taxon>
        <taxon>Salmoninae</taxon>
        <taxon>Oncorhynchus</taxon>
    </lineage>
</organism>
<dbReference type="PANTHER" id="PTHR19433:SF111">
    <property type="entry name" value="T CELL RECEPTOR ALPHA VARIABLE 4"/>
    <property type="match status" value="1"/>
</dbReference>
<dbReference type="SUPFAM" id="SSF48726">
    <property type="entry name" value="Immunoglobulin"/>
    <property type="match status" value="1"/>
</dbReference>
<accession>A0A8C8HK26</accession>
<dbReference type="GO" id="GO:0002376">
    <property type="term" value="P:immune system process"/>
    <property type="evidence" value="ECO:0007669"/>
    <property type="project" value="UniProtKB-KW"/>
</dbReference>
<protein>
    <recommendedName>
        <fullName evidence="8">Immunoglobulin domain-containing protein</fullName>
    </recommendedName>
</protein>
<dbReference type="Ensembl" id="ENSOTST00005071749.2">
    <property type="protein sequence ID" value="ENSOTSP00005066067.2"/>
    <property type="gene ID" value="ENSOTSG00005031527.2"/>
</dbReference>
<dbReference type="InterPro" id="IPR013783">
    <property type="entry name" value="Ig-like_fold"/>
</dbReference>
<evidence type="ECO:0000256" key="1">
    <source>
        <dbReference type="ARBA" id="ARBA00004236"/>
    </source>
</evidence>
<sequence length="171" mass="19776">IKQLVVCLYSLFICRRGADGLTETLVELGQNTTINCSLNIESAYWYIQHQPQPPQAILHSFTSRSPAAFYYNTTFRQKYSLETGHRLLIHNVTVDDCGVYYCAKKEDQSLLFSNGTRLMTAGKCTFHSMMNMYGVQICMVYRYVWCTDMYGVHMSYLLGMFPIMENSVFQF</sequence>
<keyword evidence="3" id="KW-0732">Signal</keyword>
<evidence type="ECO:0000313" key="9">
    <source>
        <dbReference type="Ensembl" id="ENSOTSP00005066067.2"/>
    </source>
</evidence>
<reference evidence="9" key="2">
    <citation type="submission" date="2025-09" db="UniProtKB">
        <authorList>
            <consortium name="Ensembl"/>
        </authorList>
    </citation>
    <scope>IDENTIFICATION</scope>
</reference>
<dbReference type="Proteomes" id="UP000694402">
    <property type="component" value="Unassembled WGS sequence"/>
</dbReference>
<dbReference type="InterPro" id="IPR052051">
    <property type="entry name" value="TCR_complex_component"/>
</dbReference>
<evidence type="ECO:0000256" key="7">
    <source>
        <dbReference type="ARBA" id="ARBA00023180"/>
    </source>
</evidence>
<dbReference type="AlphaFoldDB" id="A0A8C8HK26"/>
<keyword evidence="10" id="KW-1185">Reference proteome</keyword>
<dbReference type="Pfam" id="PF07686">
    <property type="entry name" value="V-set"/>
    <property type="match status" value="1"/>
</dbReference>
<proteinExistence type="predicted"/>
<keyword evidence="4" id="KW-0391">Immunity</keyword>
<keyword evidence="6" id="KW-1015">Disulfide bond</keyword>
<evidence type="ECO:0000313" key="10">
    <source>
        <dbReference type="Proteomes" id="UP000694402"/>
    </source>
</evidence>
<keyword evidence="7" id="KW-0325">Glycoprotein</keyword>
<dbReference type="PANTHER" id="PTHR19433">
    <property type="entry name" value="T-CELL RECEPTOR ALPHA CHAIN V REGION-RELATED"/>
    <property type="match status" value="1"/>
</dbReference>
<dbReference type="CDD" id="cd00099">
    <property type="entry name" value="IgV"/>
    <property type="match status" value="1"/>
</dbReference>